<dbReference type="Proteomes" id="UP000298030">
    <property type="component" value="Unassembled WGS sequence"/>
</dbReference>
<reference evidence="1 2" key="1">
    <citation type="journal article" date="2019" name="Nat. Ecol. Evol.">
        <title>Megaphylogeny resolves global patterns of mushroom evolution.</title>
        <authorList>
            <person name="Varga T."/>
            <person name="Krizsan K."/>
            <person name="Foldi C."/>
            <person name="Dima B."/>
            <person name="Sanchez-Garcia M."/>
            <person name="Sanchez-Ramirez S."/>
            <person name="Szollosi G.J."/>
            <person name="Szarkandi J.G."/>
            <person name="Papp V."/>
            <person name="Albert L."/>
            <person name="Andreopoulos W."/>
            <person name="Angelini C."/>
            <person name="Antonin V."/>
            <person name="Barry K.W."/>
            <person name="Bougher N.L."/>
            <person name="Buchanan P."/>
            <person name="Buyck B."/>
            <person name="Bense V."/>
            <person name="Catcheside P."/>
            <person name="Chovatia M."/>
            <person name="Cooper J."/>
            <person name="Damon W."/>
            <person name="Desjardin D."/>
            <person name="Finy P."/>
            <person name="Geml J."/>
            <person name="Haridas S."/>
            <person name="Hughes K."/>
            <person name="Justo A."/>
            <person name="Karasinski D."/>
            <person name="Kautmanova I."/>
            <person name="Kiss B."/>
            <person name="Kocsube S."/>
            <person name="Kotiranta H."/>
            <person name="LaButti K.M."/>
            <person name="Lechner B.E."/>
            <person name="Liimatainen K."/>
            <person name="Lipzen A."/>
            <person name="Lukacs Z."/>
            <person name="Mihaltcheva S."/>
            <person name="Morgado L.N."/>
            <person name="Niskanen T."/>
            <person name="Noordeloos M.E."/>
            <person name="Ohm R.A."/>
            <person name="Ortiz-Santana B."/>
            <person name="Ovrebo C."/>
            <person name="Racz N."/>
            <person name="Riley R."/>
            <person name="Savchenko A."/>
            <person name="Shiryaev A."/>
            <person name="Soop K."/>
            <person name="Spirin V."/>
            <person name="Szebenyi C."/>
            <person name="Tomsovsky M."/>
            <person name="Tulloss R.E."/>
            <person name="Uehling J."/>
            <person name="Grigoriev I.V."/>
            <person name="Vagvolgyi C."/>
            <person name="Papp T."/>
            <person name="Martin F.M."/>
            <person name="Miettinen O."/>
            <person name="Hibbett D.S."/>
            <person name="Nagy L.G."/>
        </authorList>
    </citation>
    <scope>NUCLEOTIDE SEQUENCE [LARGE SCALE GENOMIC DNA]</scope>
    <source>
        <strain evidence="1 2">FP101781</strain>
    </source>
</reference>
<evidence type="ECO:0000313" key="1">
    <source>
        <dbReference type="EMBL" id="TEB39943.1"/>
    </source>
</evidence>
<organism evidence="1 2">
    <name type="scientific">Coprinellus micaceus</name>
    <name type="common">Glistening ink-cap mushroom</name>
    <name type="synonym">Coprinus micaceus</name>
    <dbReference type="NCBI Taxonomy" id="71717"/>
    <lineage>
        <taxon>Eukaryota</taxon>
        <taxon>Fungi</taxon>
        <taxon>Dikarya</taxon>
        <taxon>Basidiomycota</taxon>
        <taxon>Agaricomycotina</taxon>
        <taxon>Agaricomycetes</taxon>
        <taxon>Agaricomycetidae</taxon>
        <taxon>Agaricales</taxon>
        <taxon>Agaricineae</taxon>
        <taxon>Psathyrellaceae</taxon>
        <taxon>Coprinellus</taxon>
    </lineage>
</organism>
<protein>
    <submittedName>
        <fullName evidence="1">Uncharacterized protein</fullName>
    </submittedName>
</protein>
<keyword evidence="2" id="KW-1185">Reference proteome</keyword>
<gene>
    <name evidence="1" type="ORF">FA13DRAFT_40295</name>
</gene>
<evidence type="ECO:0000313" key="2">
    <source>
        <dbReference type="Proteomes" id="UP000298030"/>
    </source>
</evidence>
<sequence length="297" mass="32848">MLQRLELLQCGIRWGSLLLGSRITRPVLSEPELEGRPNDSHRSTIMQILASLHQISLLQQLELQKFHPRTSTAPLDQAAILIVMSPVLRTVTITDRATSVALLYQLIQAPDQARTTLIIGPGSNGHSRAGTNRTLECMNHSYKGHRIYGGCRALCMTGQNYLEGPRFRPLLDEEAPSVARDGAALSIRFVNVKGVLPVSEYLTLLDAHFGFHAVTALYMDAWVLTSPVWTRQVWATLARFPNLRTLTIEPSQVLGDLVNLWRYGKPPSRSQPDLGPWFPSLSLLVQGSGLGKGRPCG</sequence>
<dbReference type="AlphaFoldDB" id="A0A4Y7U0I8"/>
<dbReference type="EMBL" id="QPFP01000001">
    <property type="protein sequence ID" value="TEB39943.1"/>
    <property type="molecule type" value="Genomic_DNA"/>
</dbReference>
<accession>A0A4Y7U0I8</accession>
<comment type="caution">
    <text evidence="1">The sequence shown here is derived from an EMBL/GenBank/DDBJ whole genome shotgun (WGS) entry which is preliminary data.</text>
</comment>
<name>A0A4Y7U0I8_COPMI</name>
<proteinExistence type="predicted"/>